<feature type="domain" description="HDOD" evidence="1">
    <location>
        <begin position="16"/>
        <end position="55"/>
    </location>
</feature>
<dbReference type="InterPro" id="IPR013976">
    <property type="entry name" value="HDOD"/>
</dbReference>
<evidence type="ECO:0000313" key="2">
    <source>
        <dbReference type="EMBL" id="HBK52591.1"/>
    </source>
</evidence>
<feature type="non-terminal residue" evidence="2">
    <location>
        <position position="55"/>
    </location>
</feature>
<dbReference type="InterPro" id="IPR052340">
    <property type="entry name" value="RNase_Y/CdgJ"/>
</dbReference>
<protein>
    <submittedName>
        <fullName evidence="2">Hydrolase</fullName>
    </submittedName>
</protein>
<evidence type="ECO:0000313" key="3">
    <source>
        <dbReference type="Proteomes" id="UP000263273"/>
    </source>
</evidence>
<comment type="caution">
    <text evidence="2">The sequence shown here is derived from an EMBL/GenBank/DDBJ whole genome shotgun (WGS) entry which is preliminary data.</text>
</comment>
<dbReference type="Proteomes" id="UP000263273">
    <property type="component" value="Unassembled WGS sequence"/>
</dbReference>
<name>A0A354YV77_9FIRM</name>
<organism evidence="2 3">
    <name type="scientific">Syntrophomonas wolfei</name>
    <dbReference type="NCBI Taxonomy" id="863"/>
    <lineage>
        <taxon>Bacteria</taxon>
        <taxon>Bacillati</taxon>
        <taxon>Bacillota</taxon>
        <taxon>Clostridia</taxon>
        <taxon>Eubacteriales</taxon>
        <taxon>Syntrophomonadaceae</taxon>
        <taxon>Syntrophomonas</taxon>
    </lineage>
</organism>
<proteinExistence type="predicted"/>
<dbReference type="PANTHER" id="PTHR33525:SF3">
    <property type="entry name" value="RIBONUCLEASE Y"/>
    <property type="match status" value="1"/>
</dbReference>
<dbReference type="EMBL" id="DNZF01000033">
    <property type="protein sequence ID" value="HBK52591.1"/>
    <property type="molecule type" value="Genomic_DNA"/>
</dbReference>
<dbReference type="Gene3D" id="1.10.3210.10">
    <property type="entry name" value="Hypothetical protein af1432"/>
    <property type="match status" value="1"/>
</dbReference>
<dbReference type="GO" id="GO:0016787">
    <property type="term" value="F:hydrolase activity"/>
    <property type="evidence" value="ECO:0007669"/>
    <property type="project" value="UniProtKB-KW"/>
</dbReference>
<gene>
    <name evidence="2" type="ORF">DDZ44_01450</name>
</gene>
<dbReference type="SUPFAM" id="SSF109604">
    <property type="entry name" value="HD-domain/PDEase-like"/>
    <property type="match status" value="1"/>
</dbReference>
<dbReference type="PANTHER" id="PTHR33525">
    <property type="match status" value="1"/>
</dbReference>
<evidence type="ECO:0000259" key="1">
    <source>
        <dbReference type="Pfam" id="PF08668"/>
    </source>
</evidence>
<dbReference type="AlphaFoldDB" id="A0A354YV77"/>
<reference evidence="2 3" key="1">
    <citation type="journal article" date="2018" name="Nat. Biotechnol.">
        <title>A standardized bacterial taxonomy based on genome phylogeny substantially revises the tree of life.</title>
        <authorList>
            <person name="Parks D.H."/>
            <person name="Chuvochina M."/>
            <person name="Waite D.W."/>
            <person name="Rinke C."/>
            <person name="Skarshewski A."/>
            <person name="Chaumeil P.A."/>
            <person name="Hugenholtz P."/>
        </authorList>
    </citation>
    <scope>NUCLEOTIDE SEQUENCE [LARGE SCALE GENOMIC DNA]</scope>
    <source>
        <strain evidence="2">UBA10948</strain>
    </source>
</reference>
<dbReference type="Pfam" id="PF08668">
    <property type="entry name" value="HDOD"/>
    <property type="match status" value="1"/>
</dbReference>
<keyword evidence="2" id="KW-0378">Hydrolase</keyword>
<sequence length="55" mass="6059">MNKITLDSIVEAVNELPALPHIVVKIMQLSEDPDSTVQDISNVLNQDQAMTARVL</sequence>
<accession>A0A354YV77</accession>